<gene>
    <name evidence="1" type="ORF">S01H4_03480</name>
</gene>
<dbReference type="InterPro" id="IPR016667">
    <property type="entry name" value="Caps_polysacc_synth_CpsB/CapC"/>
</dbReference>
<dbReference type="Gene3D" id="3.20.20.140">
    <property type="entry name" value="Metal-dependent hydrolases"/>
    <property type="match status" value="1"/>
</dbReference>
<feature type="non-terminal residue" evidence="1">
    <location>
        <position position="1"/>
    </location>
</feature>
<proteinExistence type="predicted"/>
<dbReference type="GO" id="GO:0004725">
    <property type="term" value="F:protein tyrosine phosphatase activity"/>
    <property type="evidence" value="ECO:0007669"/>
    <property type="project" value="InterPro"/>
</dbReference>
<dbReference type="AlphaFoldDB" id="X0ZBA7"/>
<dbReference type="EMBL" id="BART01000859">
    <property type="protein sequence ID" value="GAG57688.1"/>
    <property type="molecule type" value="Genomic_DNA"/>
</dbReference>
<evidence type="ECO:0008006" key="2">
    <source>
        <dbReference type="Google" id="ProtNLM"/>
    </source>
</evidence>
<reference evidence="1" key="1">
    <citation type="journal article" date="2014" name="Front. Microbiol.">
        <title>High frequency of phylogenetically diverse reductive dehalogenase-homologous genes in deep subseafloor sedimentary metagenomes.</title>
        <authorList>
            <person name="Kawai M."/>
            <person name="Futagami T."/>
            <person name="Toyoda A."/>
            <person name="Takaki Y."/>
            <person name="Nishi S."/>
            <person name="Hori S."/>
            <person name="Arai W."/>
            <person name="Tsubouchi T."/>
            <person name="Morono Y."/>
            <person name="Uchiyama I."/>
            <person name="Ito T."/>
            <person name="Fujiyama A."/>
            <person name="Inagaki F."/>
            <person name="Takami H."/>
        </authorList>
    </citation>
    <scope>NUCLEOTIDE SEQUENCE</scope>
    <source>
        <strain evidence="1">Expedition CK06-06</strain>
    </source>
</reference>
<dbReference type="Pfam" id="PF19567">
    <property type="entry name" value="CpsB_CapC"/>
    <property type="match status" value="1"/>
</dbReference>
<sequence>FRFLELDLIHFIASDAHNARSLVPRISEAVMRVEAEVGGKKARALVVDNPKAVLEDRELPFFSEPVNPDEKKKKLSLKIPFVK</sequence>
<comment type="caution">
    <text evidence="1">The sequence shown here is derived from an EMBL/GenBank/DDBJ whole genome shotgun (WGS) entry which is preliminary data.</text>
</comment>
<evidence type="ECO:0000313" key="1">
    <source>
        <dbReference type="EMBL" id="GAG57688.1"/>
    </source>
</evidence>
<organism evidence="1">
    <name type="scientific">marine sediment metagenome</name>
    <dbReference type="NCBI Taxonomy" id="412755"/>
    <lineage>
        <taxon>unclassified sequences</taxon>
        <taxon>metagenomes</taxon>
        <taxon>ecological metagenomes</taxon>
    </lineage>
</organism>
<protein>
    <recommendedName>
        <fullName evidence="2">Protein-tyrosine-phosphatase</fullName>
    </recommendedName>
</protein>
<name>X0ZBA7_9ZZZZ</name>
<accession>X0ZBA7</accession>
<dbReference type="GO" id="GO:0030145">
    <property type="term" value="F:manganese ion binding"/>
    <property type="evidence" value="ECO:0007669"/>
    <property type="project" value="InterPro"/>
</dbReference>